<organism evidence="1 2">
    <name type="scientific">Eretmocerus hayati</name>
    <dbReference type="NCBI Taxonomy" id="131215"/>
    <lineage>
        <taxon>Eukaryota</taxon>
        <taxon>Metazoa</taxon>
        <taxon>Ecdysozoa</taxon>
        <taxon>Arthropoda</taxon>
        <taxon>Hexapoda</taxon>
        <taxon>Insecta</taxon>
        <taxon>Pterygota</taxon>
        <taxon>Neoptera</taxon>
        <taxon>Endopterygota</taxon>
        <taxon>Hymenoptera</taxon>
        <taxon>Apocrita</taxon>
        <taxon>Proctotrupomorpha</taxon>
        <taxon>Chalcidoidea</taxon>
        <taxon>Aphelinidae</taxon>
        <taxon>Aphelininae</taxon>
        <taxon>Eretmocerus</taxon>
    </lineage>
</organism>
<proteinExistence type="predicted"/>
<sequence length="676" mass="80164">MRQEILSLIIKFLMPIYSQSFEANEDILLDYLFDHIENDLSPHRVNVIAEDFDQISHLGKKIVQKANQYVASSYYDFKTIEKMRQIDIQSQPHENLIRHTPEGLSLMFGIIEMTSRSNVLENIRTMLNYSSKMSPWFRGKLVINIVKNTDINLENFFQSVWSWDFIDVTMVEWNQMRSTNRSMSNSTIRKVDDVFVYSYDPFNGNVRRQILTAQMEPFLRVLKNFGEYPLLIKEYEKSDEIVIPEEISLDIINIRLGYKRDMPLFLSLIEAMNCSLRKYKKNNGEKYEPKSYNTWLSPQIDLPFNDWMDQFDRNVEDSSYVGQVYSEYHSSIYIPRFIKLWIYLRRRKVYERSISFASIIIFSILIYIAWIFAIWTRLLGFRERNWNFLNILTAQMGGSIKHHGTMKLSEMIFQMSIYIATLIIVTYGSDYMYQIFLMHQKLPEIKTFRDLANAEIELVMDTYQYPFFQVLFKDEILKKIENHTQHRRPIPGSNLFCFKKNPTSIIDDTINFCISLSKSPEYISKSDHEWQVDKIENPIHILMPSIELNDESIVFIKTRMEELITRFSETGHLDSWWKNFDSPLISNGIDKSLEPELQKDDEVPLESQLWPVLLVGYSVGFVVLIGEFIWKRYIGKTEIVKLMSDFYQYAHSSPKKPRIRKNNLFLTHQKRTTVQI</sequence>
<accession>A0ACC2NAE1</accession>
<protein>
    <submittedName>
        <fullName evidence="1">Uncharacterized protein</fullName>
    </submittedName>
</protein>
<evidence type="ECO:0000313" key="2">
    <source>
        <dbReference type="Proteomes" id="UP001239111"/>
    </source>
</evidence>
<reference evidence="1" key="1">
    <citation type="submission" date="2023-04" db="EMBL/GenBank/DDBJ databases">
        <title>A chromosome-level genome assembly of the parasitoid wasp Eretmocerus hayati.</title>
        <authorList>
            <person name="Zhong Y."/>
            <person name="Liu S."/>
            <person name="Liu Y."/>
        </authorList>
    </citation>
    <scope>NUCLEOTIDE SEQUENCE</scope>
    <source>
        <strain evidence="1">ZJU_SS_LIU_2023</strain>
    </source>
</reference>
<name>A0ACC2NAE1_9HYME</name>
<dbReference type="EMBL" id="CM056744">
    <property type="protein sequence ID" value="KAJ8667903.1"/>
    <property type="molecule type" value="Genomic_DNA"/>
</dbReference>
<dbReference type="Proteomes" id="UP001239111">
    <property type="component" value="Chromosome 4"/>
</dbReference>
<comment type="caution">
    <text evidence="1">The sequence shown here is derived from an EMBL/GenBank/DDBJ whole genome shotgun (WGS) entry which is preliminary data.</text>
</comment>
<evidence type="ECO:0000313" key="1">
    <source>
        <dbReference type="EMBL" id="KAJ8667903.1"/>
    </source>
</evidence>
<gene>
    <name evidence="1" type="ORF">QAD02_009566</name>
</gene>
<keyword evidence="2" id="KW-1185">Reference proteome</keyword>